<dbReference type="InterPro" id="IPR006140">
    <property type="entry name" value="D-isomer_DH_NAD-bd"/>
</dbReference>
<evidence type="ECO:0000256" key="4">
    <source>
        <dbReference type="RuleBase" id="RU003719"/>
    </source>
</evidence>
<dbReference type="SUPFAM" id="SSF52283">
    <property type="entry name" value="Formate/glycerate dehydrogenase catalytic domain-like"/>
    <property type="match status" value="1"/>
</dbReference>
<feature type="domain" description="D-isomer specific 2-hydroxyacid dehydrogenase NAD-binding" evidence="6">
    <location>
        <begin position="104"/>
        <end position="273"/>
    </location>
</feature>
<evidence type="ECO:0000313" key="8">
    <source>
        <dbReference type="Proteomes" id="UP000076794"/>
    </source>
</evidence>
<evidence type="ECO:0000256" key="2">
    <source>
        <dbReference type="ARBA" id="ARBA00023002"/>
    </source>
</evidence>
<dbReference type="PATRIC" id="fig|1300344.3.peg.691"/>
<dbReference type="SUPFAM" id="SSF51735">
    <property type="entry name" value="NAD(P)-binding Rossmann-fold domains"/>
    <property type="match status" value="1"/>
</dbReference>
<dbReference type="Proteomes" id="UP000076794">
    <property type="component" value="Chromosome"/>
</dbReference>
<feature type="domain" description="D-isomer specific 2-hydroxyacid dehydrogenase catalytic" evidence="5">
    <location>
        <begin position="37"/>
        <end position="304"/>
    </location>
</feature>
<dbReference type="PANTHER" id="PTHR43333:SF1">
    <property type="entry name" value="D-ISOMER SPECIFIC 2-HYDROXYACID DEHYDROGENASE NAD-BINDING DOMAIN-CONTAINING PROTEIN"/>
    <property type="match status" value="1"/>
</dbReference>
<dbReference type="AlphaFoldDB" id="A0A168ENH5"/>
<dbReference type="Gene3D" id="3.40.50.720">
    <property type="entry name" value="NAD(P)-binding Rossmann-like Domain"/>
    <property type="match status" value="2"/>
</dbReference>
<dbReference type="GO" id="GO:0008465">
    <property type="term" value="F:hydroxypyruvate reductase (NADH) activity"/>
    <property type="evidence" value="ECO:0007669"/>
    <property type="project" value="UniProtKB-EC"/>
</dbReference>
<dbReference type="Pfam" id="PF02826">
    <property type="entry name" value="2-Hacid_dh_C"/>
    <property type="match status" value="1"/>
</dbReference>
<proteinExistence type="inferred from homology"/>
<accession>A0A168ENH5</accession>
<dbReference type="RefSeq" id="WP_068201286.1">
    <property type="nucleotide sequence ID" value="NZ_CP014209.1"/>
</dbReference>
<dbReference type="Pfam" id="PF00389">
    <property type="entry name" value="2-Hacid_dh"/>
    <property type="match status" value="1"/>
</dbReference>
<dbReference type="InterPro" id="IPR006139">
    <property type="entry name" value="D-isomer_2_OHA_DH_cat_dom"/>
</dbReference>
<dbReference type="PANTHER" id="PTHR43333">
    <property type="entry name" value="2-HACID_DH_C DOMAIN-CONTAINING PROTEIN"/>
    <property type="match status" value="1"/>
</dbReference>
<evidence type="ECO:0000256" key="3">
    <source>
        <dbReference type="ARBA" id="ARBA00023027"/>
    </source>
</evidence>
<reference evidence="7 8" key="1">
    <citation type="submission" date="2016-01" db="EMBL/GenBank/DDBJ databases">
        <title>Complete genome sequence of a soil Actinobacterium, Isoptericola dokdonensis DS-3.</title>
        <authorList>
            <person name="Kwon S.-K."/>
            <person name="Kim J.F."/>
        </authorList>
    </citation>
    <scope>NUCLEOTIDE SEQUENCE [LARGE SCALE GENOMIC DNA]</scope>
    <source>
        <strain evidence="7 8">DS-3</strain>
    </source>
</reference>
<dbReference type="STRING" id="1300344.I598_0688"/>
<organism evidence="7 8">
    <name type="scientific">Isoptericola dokdonensis DS-3</name>
    <dbReference type="NCBI Taxonomy" id="1300344"/>
    <lineage>
        <taxon>Bacteria</taxon>
        <taxon>Bacillati</taxon>
        <taxon>Actinomycetota</taxon>
        <taxon>Actinomycetes</taxon>
        <taxon>Micrococcales</taxon>
        <taxon>Promicromonosporaceae</taxon>
        <taxon>Isoptericola</taxon>
    </lineage>
</organism>
<name>A0A168ENH5_9MICO</name>
<keyword evidence="3" id="KW-0520">NAD</keyword>
<dbReference type="EMBL" id="CP014209">
    <property type="protein sequence ID" value="ANC30266.1"/>
    <property type="molecule type" value="Genomic_DNA"/>
</dbReference>
<evidence type="ECO:0000259" key="5">
    <source>
        <dbReference type="Pfam" id="PF00389"/>
    </source>
</evidence>
<dbReference type="InterPro" id="IPR036291">
    <property type="entry name" value="NAD(P)-bd_dom_sf"/>
</dbReference>
<evidence type="ECO:0000259" key="6">
    <source>
        <dbReference type="Pfam" id="PF02826"/>
    </source>
</evidence>
<sequence>MSAPVPGVAVSVARPGPDWLADSVAAAGGRLVPPGPDTEALLWFGGDLADLRSALDAAPGTRWVQLPSAGVDSYADAGLLDSPGITWTSAKGAFSRPVAEHALALTLATLRHLPERARARSWGRPAGTSLFGADVLVLGAGGIARTYLDLLAPFGTRNVVVRRQAAPVPGTERTVTTDQLHAELARADVVVVAAALTTRTRALLGADELAAMRPGAVLVNIARGGLVDTDALVAALASGRLGGAALDVTDPEPLPDGHPLWDLPTALVTPHTADTREMIEPLLRARVEENLRRFVAGETLDGVVDPVAGY</sequence>
<dbReference type="InterPro" id="IPR029753">
    <property type="entry name" value="D-isomer_DH_CS"/>
</dbReference>
<dbReference type="GO" id="GO:0051287">
    <property type="term" value="F:NAD binding"/>
    <property type="evidence" value="ECO:0007669"/>
    <property type="project" value="InterPro"/>
</dbReference>
<dbReference type="KEGG" id="ido:I598_0688"/>
<keyword evidence="2 4" id="KW-0560">Oxidoreductase</keyword>
<dbReference type="OrthoDB" id="4324715at2"/>
<dbReference type="EC" id="1.1.1.29" evidence="7"/>
<protein>
    <submittedName>
        <fullName evidence="7">Glycerate dehydrogenase</fullName>
        <ecNumber evidence="7">1.1.1.29</ecNumber>
    </submittedName>
</protein>
<dbReference type="PROSITE" id="PS00671">
    <property type="entry name" value="D_2_HYDROXYACID_DH_3"/>
    <property type="match status" value="1"/>
</dbReference>
<evidence type="ECO:0000313" key="7">
    <source>
        <dbReference type="EMBL" id="ANC30266.1"/>
    </source>
</evidence>
<comment type="similarity">
    <text evidence="1 4">Belongs to the D-isomer specific 2-hydroxyacid dehydrogenase family.</text>
</comment>
<dbReference type="CDD" id="cd12159">
    <property type="entry name" value="2-Hacid_dh_2"/>
    <property type="match status" value="1"/>
</dbReference>
<gene>
    <name evidence="7" type="primary">hprA_2</name>
    <name evidence="7" type="ORF">I598_0688</name>
</gene>
<keyword evidence="8" id="KW-1185">Reference proteome</keyword>
<evidence type="ECO:0000256" key="1">
    <source>
        <dbReference type="ARBA" id="ARBA00005854"/>
    </source>
</evidence>